<comment type="caution">
    <text evidence="13">The sequence shown here is derived from an EMBL/GenBank/DDBJ whole genome shotgun (WGS) entry which is preliminary data.</text>
</comment>
<feature type="chain" id="PRO_5047530837" evidence="10">
    <location>
        <begin position="33"/>
        <end position="849"/>
    </location>
</feature>
<evidence type="ECO:0000256" key="2">
    <source>
        <dbReference type="ARBA" id="ARBA00022448"/>
    </source>
</evidence>
<evidence type="ECO:0000259" key="11">
    <source>
        <dbReference type="Pfam" id="PF00593"/>
    </source>
</evidence>
<feature type="domain" description="TonB-dependent receptor plug" evidence="12">
    <location>
        <begin position="141"/>
        <end position="256"/>
    </location>
</feature>
<dbReference type="EMBL" id="JAQQKV010000001">
    <property type="protein sequence ID" value="MDC7675175.1"/>
    <property type="molecule type" value="Genomic_DNA"/>
</dbReference>
<dbReference type="Proteomes" id="UP001218579">
    <property type="component" value="Unassembled WGS sequence"/>
</dbReference>
<dbReference type="InterPro" id="IPR012910">
    <property type="entry name" value="Plug_dom"/>
</dbReference>
<dbReference type="Gene3D" id="3.55.50.30">
    <property type="match status" value="1"/>
</dbReference>
<organism evidence="13 14">
    <name type="scientific">Asticcacaulis machinosus</name>
    <dbReference type="NCBI Taxonomy" id="2984211"/>
    <lineage>
        <taxon>Bacteria</taxon>
        <taxon>Pseudomonadati</taxon>
        <taxon>Pseudomonadota</taxon>
        <taxon>Alphaproteobacteria</taxon>
        <taxon>Caulobacterales</taxon>
        <taxon>Caulobacteraceae</taxon>
        <taxon>Asticcacaulis</taxon>
    </lineage>
</organism>
<evidence type="ECO:0000313" key="13">
    <source>
        <dbReference type="EMBL" id="MDC7675175.1"/>
    </source>
</evidence>
<dbReference type="PROSITE" id="PS51257">
    <property type="entry name" value="PROKAR_LIPOPROTEIN"/>
    <property type="match status" value="1"/>
</dbReference>
<proteinExistence type="inferred from homology"/>
<dbReference type="RefSeq" id="WP_272743485.1">
    <property type="nucleotide sequence ID" value="NZ_JAQQKV010000001.1"/>
</dbReference>
<dbReference type="InterPro" id="IPR037066">
    <property type="entry name" value="Plug_dom_sf"/>
</dbReference>
<evidence type="ECO:0000256" key="4">
    <source>
        <dbReference type="ARBA" id="ARBA00022692"/>
    </source>
</evidence>
<comment type="similarity">
    <text evidence="8 9">Belongs to the TonB-dependent receptor family.</text>
</comment>
<dbReference type="CDD" id="cd01347">
    <property type="entry name" value="ligand_gated_channel"/>
    <property type="match status" value="1"/>
</dbReference>
<comment type="subcellular location">
    <subcellularLocation>
        <location evidence="1 8">Cell outer membrane</location>
        <topology evidence="1 8">Multi-pass membrane protein</topology>
    </subcellularLocation>
</comment>
<dbReference type="Pfam" id="PF07715">
    <property type="entry name" value="Plug"/>
    <property type="match status" value="1"/>
</dbReference>
<dbReference type="Pfam" id="PF00593">
    <property type="entry name" value="TonB_dep_Rec_b-barrel"/>
    <property type="match status" value="1"/>
</dbReference>
<evidence type="ECO:0000256" key="1">
    <source>
        <dbReference type="ARBA" id="ARBA00004571"/>
    </source>
</evidence>
<evidence type="ECO:0000256" key="7">
    <source>
        <dbReference type="ARBA" id="ARBA00023237"/>
    </source>
</evidence>
<keyword evidence="14" id="KW-1185">Reference proteome</keyword>
<keyword evidence="10" id="KW-0732">Signal</keyword>
<dbReference type="SUPFAM" id="SSF56935">
    <property type="entry name" value="Porins"/>
    <property type="match status" value="1"/>
</dbReference>
<dbReference type="PANTHER" id="PTHR47234">
    <property type="match status" value="1"/>
</dbReference>
<dbReference type="InterPro" id="IPR039426">
    <property type="entry name" value="TonB-dep_rcpt-like"/>
</dbReference>
<keyword evidence="3 8" id="KW-1134">Transmembrane beta strand</keyword>
<dbReference type="PROSITE" id="PS52016">
    <property type="entry name" value="TONB_DEPENDENT_REC_3"/>
    <property type="match status" value="1"/>
</dbReference>
<keyword evidence="5 9" id="KW-0798">TonB box</keyword>
<dbReference type="Gene3D" id="2.40.170.20">
    <property type="entry name" value="TonB-dependent receptor, beta-barrel domain"/>
    <property type="match status" value="1"/>
</dbReference>
<protein>
    <submittedName>
        <fullName evidence="13">TonB-dependent receptor</fullName>
    </submittedName>
</protein>
<evidence type="ECO:0000259" key="12">
    <source>
        <dbReference type="Pfam" id="PF07715"/>
    </source>
</evidence>
<name>A0ABT5HGB1_9CAUL</name>
<keyword evidence="4 8" id="KW-0812">Transmembrane</keyword>
<dbReference type="Gene3D" id="2.170.130.10">
    <property type="entry name" value="TonB-dependent receptor, plug domain"/>
    <property type="match status" value="1"/>
</dbReference>
<keyword evidence="2 8" id="KW-0813">Transport</keyword>
<dbReference type="InterPro" id="IPR036942">
    <property type="entry name" value="Beta-barrel_TonB_sf"/>
</dbReference>
<evidence type="ECO:0000313" key="14">
    <source>
        <dbReference type="Proteomes" id="UP001218579"/>
    </source>
</evidence>
<evidence type="ECO:0000256" key="6">
    <source>
        <dbReference type="ARBA" id="ARBA00023136"/>
    </source>
</evidence>
<accession>A0ABT5HGB1</accession>
<evidence type="ECO:0000256" key="3">
    <source>
        <dbReference type="ARBA" id="ARBA00022452"/>
    </source>
</evidence>
<evidence type="ECO:0000256" key="5">
    <source>
        <dbReference type="ARBA" id="ARBA00023077"/>
    </source>
</evidence>
<evidence type="ECO:0000256" key="8">
    <source>
        <dbReference type="PROSITE-ProRule" id="PRU01360"/>
    </source>
</evidence>
<evidence type="ECO:0000256" key="9">
    <source>
        <dbReference type="RuleBase" id="RU003357"/>
    </source>
</evidence>
<evidence type="ECO:0000256" key="10">
    <source>
        <dbReference type="SAM" id="SignalP"/>
    </source>
</evidence>
<feature type="signal peptide" evidence="10">
    <location>
        <begin position="1"/>
        <end position="32"/>
    </location>
</feature>
<sequence length="849" mass="91080">MYVKSRSFWATRTSAWALAAGMVVLSASCAGADDGKRAYHIEARSTASALNEYARQSGVAIMFDYSEAAKTTAPAVNGNFTRAEALAFLLANTRFVVASESDSAIYLKVSERQASAIGDAAVEEPTEVVVTGTRIQDAYPTSPVHVVSRKDIERSGYSQTGDLIRSLPQTFAGGQNPGMMQSPIDTNNNTFNASTINLRGLGTDANLVLVNGHRLAAVGPYGGSDITGIPLSALARVEIVTDGASALYGSDAVAGVANFIIRKDYDGAEIGARLGAATQGGDFEQNYTLLIGRVGERGHALVHLDYSNQDEILTQDRKVTANAGPYNTLMRPIERKSVFLNGGYRLTSRIELSVDALVNAHKSGSTIQYTRTGTPYLGFNDVRNYMLAPGLDVRLGGDWSLKADVTVSRGAGSYGYAPLGGVGYTDYYRSLLKSGEVSATGTLLTLPSGPVKLAVGAGYRDEDYRRVTPAVDHFRRKVSFAYAEALIPVVAPSENRTGLNRLDLTVASRVEDYDRYDLTSTYKYGFRYHPVPDLAIRGSIGTSFKAPGLSELASPVNALLYSAQTMGSASSGVAMLLVGGNVDLKPERAKTWTIGADWSPEAWSGARLSVSRFRIDYTDRVLAPVTPYTQALSNPVYAPFVTLAPTPAQQADAIAISRRLSNYSGQVYDPNTLVALADNRKLNVSRQEIEGTDFSFRAPVDIGDQTLEVFVNATCLDIVQVTVEGMPERTLTGTVFNPPKTRARGGATWSVGTFTTTAIVNYVAGSRDTFVTPNGDVGSWTTVDLTLVWRPEGTRALSDVDISLSIQNALDRDPPYAYGPALTQEGIAFDSANTSAIGRYVALSLKKRF</sequence>
<keyword evidence="13" id="KW-0675">Receptor</keyword>
<dbReference type="PANTHER" id="PTHR47234:SF3">
    <property type="entry name" value="SECRETIN_TONB SHORT N-TERMINAL DOMAIN-CONTAINING PROTEIN"/>
    <property type="match status" value="1"/>
</dbReference>
<dbReference type="InterPro" id="IPR000531">
    <property type="entry name" value="Beta-barrel_TonB"/>
</dbReference>
<gene>
    <name evidence="13" type="ORF">PQU98_03480</name>
</gene>
<keyword evidence="7 8" id="KW-0998">Cell outer membrane</keyword>
<reference evidence="13 14" key="1">
    <citation type="submission" date="2023-01" db="EMBL/GenBank/DDBJ databases">
        <title>Novel species of the genus Asticcacaulis isolated from rivers.</title>
        <authorList>
            <person name="Lu H."/>
        </authorList>
    </citation>
    <scope>NUCLEOTIDE SEQUENCE [LARGE SCALE GENOMIC DNA]</scope>
    <source>
        <strain evidence="13 14">LKC15W</strain>
    </source>
</reference>
<keyword evidence="6 8" id="KW-0472">Membrane</keyword>
<feature type="domain" description="TonB-dependent receptor-like beta-barrel" evidence="11">
    <location>
        <begin position="372"/>
        <end position="808"/>
    </location>
</feature>